<dbReference type="PANTHER" id="PTHR31635">
    <property type="entry name" value="REVERSE TRANSCRIPTASE DOMAIN-CONTAINING PROTEIN-RELATED"/>
    <property type="match status" value="1"/>
</dbReference>
<dbReference type="InterPro" id="IPR043502">
    <property type="entry name" value="DNA/RNA_pol_sf"/>
</dbReference>
<accession>A0A0B7N7R3</accession>
<name>A0A0B7N7R3_9FUNG</name>
<dbReference type="EMBL" id="LN725636">
    <property type="protein sequence ID" value="CEP11044.1"/>
    <property type="molecule type" value="Genomic_DNA"/>
</dbReference>
<evidence type="ECO:0000259" key="1">
    <source>
        <dbReference type="PROSITE" id="PS50878"/>
    </source>
</evidence>
<keyword evidence="3" id="KW-1185">Reference proteome</keyword>
<dbReference type="PANTHER" id="PTHR31635:SF196">
    <property type="entry name" value="REVERSE TRANSCRIPTASE DOMAIN-CONTAINING PROTEIN-RELATED"/>
    <property type="match status" value="1"/>
</dbReference>
<dbReference type="InterPro" id="IPR000477">
    <property type="entry name" value="RT_dom"/>
</dbReference>
<organism evidence="2 3">
    <name type="scientific">Parasitella parasitica</name>
    <dbReference type="NCBI Taxonomy" id="35722"/>
    <lineage>
        <taxon>Eukaryota</taxon>
        <taxon>Fungi</taxon>
        <taxon>Fungi incertae sedis</taxon>
        <taxon>Mucoromycota</taxon>
        <taxon>Mucoromycotina</taxon>
        <taxon>Mucoromycetes</taxon>
        <taxon>Mucorales</taxon>
        <taxon>Mucorineae</taxon>
        <taxon>Mucoraceae</taxon>
        <taxon>Parasitella</taxon>
    </lineage>
</organism>
<gene>
    <name evidence="2" type="primary">PARPA_04845.1 scaffold 15694</name>
</gene>
<dbReference type="Pfam" id="PF00078">
    <property type="entry name" value="RVT_1"/>
    <property type="match status" value="1"/>
</dbReference>
<protein>
    <recommendedName>
        <fullName evidence="1">Reverse transcriptase domain-containing protein</fullName>
    </recommendedName>
</protein>
<dbReference type="PROSITE" id="PS50878">
    <property type="entry name" value="RT_POL"/>
    <property type="match status" value="1"/>
</dbReference>
<evidence type="ECO:0000313" key="2">
    <source>
        <dbReference type="EMBL" id="CEP11044.1"/>
    </source>
</evidence>
<evidence type="ECO:0000313" key="3">
    <source>
        <dbReference type="Proteomes" id="UP000054107"/>
    </source>
</evidence>
<feature type="domain" description="Reverse transcriptase" evidence="1">
    <location>
        <begin position="1"/>
        <end position="201"/>
    </location>
</feature>
<dbReference type="SUPFAM" id="SSF56672">
    <property type="entry name" value="DNA/RNA polymerases"/>
    <property type="match status" value="1"/>
</dbReference>
<dbReference type="Proteomes" id="UP000054107">
    <property type="component" value="Unassembled WGS sequence"/>
</dbReference>
<proteinExistence type="predicted"/>
<dbReference type="STRING" id="35722.A0A0B7N7R3"/>
<dbReference type="OrthoDB" id="2272983at2759"/>
<dbReference type="AlphaFoldDB" id="A0A0B7N7R3"/>
<reference evidence="2 3" key="1">
    <citation type="submission" date="2014-09" db="EMBL/GenBank/DDBJ databases">
        <authorList>
            <person name="Ellenberger Sabrina"/>
        </authorList>
    </citation>
    <scope>NUCLEOTIDE SEQUENCE [LARGE SCALE GENOMIC DNA]</scope>
    <source>
        <strain evidence="2 3">CBS 412.66</strain>
    </source>
</reference>
<sequence>MPQRFISKPSMILHCAQSLATATQSESIALLLDQEKAYNRVNLDYHSAVPTAFNMPPQLTSSLLALFSNTQVQVNINGDLSAPFVTHRGMRQGDPISPLLFNIIFDSFLRAINSYQGIHGFDFDHIAHTNSRFPIALTNHVPVADPVKVLAYDDDTLVFLNDLDEFHQLQQLVTKYAAAFNASLNYHKTQVLSLSGASHTS</sequence>